<gene>
    <name evidence="2" type="ORF">rosag_45220</name>
</gene>
<feature type="chain" id="PRO_5041395603" description="Translocation and assembly module TamA" evidence="1">
    <location>
        <begin position="18"/>
        <end position="721"/>
    </location>
</feature>
<keyword evidence="1" id="KW-0732">Signal</keyword>
<name>A0AA37Q7I0_9BACT</name>
<organism evidence="2 3">
    <name type="scientific">Roseisolibacter agri</name>
    <dbReference type="NCBI Taxonomy" id="2014610"/>
    <lineage>
        <taxon>Bacteria</taxon>
        <taxon>Pseudomonadati</taxon>
        <taxon>Gemmatimonadota</taxon>
        <taxon>Gemmatimonadia</taxon>
        <taxon>Gemmatimonadales</taxon>
        <taxon>Gemmatimonadaceae</taxon>
        <taxon>Roseisolibacter</taxon>
    </lineage>
</organism>
<reference evidence="2" key="1">
    <citation type="submission" date="2022-08" db="EMBL/GenBank/DDBJ databases">
        <title>Draft genome sequencing of Roseisolibacter agri AW1220.</title>
        <authorList>
            <person name="Tobiishi Y."/>
            <person name="Tonouchi A."/>
        </authorList>
    </citation>
    <scope>NUCLEOTIDE SEQUENCE</scope>
    <source>
        <strain evidence="2">AW1220</strain>
    </source>
</reference>
<accession>A0AA37Q7I0</accession>
<keyword evidence="3" id="KW-1185">Reference proteome</keyword>
<evidence type="ECO:0000313" key="2">
    <source>
        <dbReference type="EMBL" id="GLC28009.1"/>
    </source>
</evidence>
<comment type="caution">
    <text evidence="2">The sequence shown here is derived from an EMBL/GenBank/DDBJ whole genome shotgun (WGS) entry which is preliminary data.</text>
</comment>
<evidence type="ECO:0008006" key="4">
    <source>
        <dbReference type="Google" id="ProtNLM"/>
    </source>
</evidence>
<evidence type="ECO:0000313" key="3">
    <source>
        <dbReference type="Proteomes" id="UP001161325"/>
    </source>
</evidence>
<protein>
    <recommendedName>
        <fullName evidence="4">Translocation and assembly module TamA</fullName>
    </recommendedName>
</protein>
<dbReference type="EMBL" id="BRXS01000007">
    <property type="protein sequence ID" value="GLC28009.1"/>
    <property type="molecule type" value="Genomic_DNA"/>
</dbReference>
<proteinExistence type="predicted"/>
<evidence type="ECO:0000256" key="1">
    <source>
        <dbReference type="SAM" id="SignalP"/>
    </source>
</evidence>
<sequence length="721" mass="78544">MLVAIIAALPAAAVAQGATPTANGWNDSTSIALVRRSAERRRVQLADTALRDYRALARGTLTFLGQLGDVIATPPKVIQATQVATEVYWRAPSLSKQRVIGSRDTTVLPTDNSFYRDRFGIVQNNFPNVIRVGEGRDVADVPHPLSPSGEALYDFAIRDSLGIRLGDRTVNVLEVQVRPKDPTQARFVGTLFVDRADAQVVRMAFTFTNASYLDKRNEDVSIVLENALVQGRFWLPRRQEVEVRRVGTWMDFPARGIIRGRWDIGDYRVNQELPMTTFTGPELVFASPAERRAYRFEGSILDAIPPDVTMVTDDDVQRVQAQARALVQAQVLQRARGSALSARAISDFVRVNRAEGLALGAGYLTRLGGGYALRAQGRYGFADRQAKGALTLERRWATGGALRIEGFRTYREAGDEPEVSLARNSLAAQEFGSDWTDPYDVAGVQLGASLPLWRDIRTTLTLGYEMQDAVSVRARPLSGAYEPTIPAATISGLRLTALAERAAVTGPFGTSLRWRAEVRGGTWTSGRNNGLACPQGDACGHFGRGALTLELERPVGAAETNRLVTRTTLAGVVASSEVGLLAPGRGSAGSGDPARVRTDLPPQELVYLGGPVTGPGYDFHAFAGRFGASQRVEWRTPVPFPSISLGRYGRSPARATLAPFAHTVYLARPSPFRPGQAGWSPAVGAGAYLFFDLVRMDVARGLRDGRWTFSLDVTRDFWRVL</sequence>
<dbReference type="Proteomes" id="UP001161325">
    <property type="component" value="Unassembled WGS sequence"/>
</dbReference>
<dbReference type="AlphaFoldDB" id="A0AA37Q7I0"/>
<feature type="signal peptide" evidence="1">
    <location>
        <begin position="1"/>
        <end position="17"/>
    </location>
</feature>
<dbReference type="Gene3D" id="2.40.160.50">
    <property type="entry name" value="membrane protein fhac: a member of the omp85/tpsb transporter family"/>
    <property type="match status" value="1"/>
</dbReference>